<sequence length="88" mass="10587">MDRNVFPVPEFTTEELEFLQETLNDLRAITFNEVMEAKHRNLPTDKLEHDYKMARALRDKVYHLGGRDTLALGPDYHEVRWWDQPHDY</sequence>
<dbReference type="KEGG" id="vg:77945244"/>
<evidence type="ECO:0000313" key="1">
    <source>
        <dbReference type="EMBL" id="QIN96710.1"/>
    </source>
</evidence>
<keyword evidence="2" id="KW-1185">Reference proteome</keyword>
<name>A0A6G8R5P2_9CAUD</name>
<accession>A0A6G8R5P2</accession>
<dbReference type="EMBL" id="MT162466">
    <property type="protein sequence ID" value="QIN96710.1"/>
    <property type="molecule type" value="Genomic_DNA"/>
</dbReference>
<protein>
    <submittedName>
        <fullName evidence="1">Uncharacterized protein</fullName>
    </submittedName>
</protein>
<dbReference type="GeneID" id="77945244"/>
<evidence type="ECO:0000313" key="2">
    <source>
        <dbReference type="Proteomes" id="UP000502617"/>
    </source>
</evidence>
<organism evidence="1 2">
    <name type="scientific">Synechococcus phage S-N03</name>
    <dbReference type="NCBI Taxonomy" id="2718943"/>
    <lineage>
        <taxon>Viruses</taxon>
        <taxon>Duplodnaviria</taxon>
        <taxon>Heunggongvirae</taxon>
        <taxon>Uroviricota</taxon>
        <taxon>Caudoviricetes</taxon>
        <taxon>Pantevenvirales</taxon>
        <taxon>Kyanoviridae</taxon>
        <taxon>Huanghaivirus</taxon>
        <taxon>Huanghaivirus snothree</taxon>
    </lineage>
</organism>
<proteinExistence type="predicted"/>
<dbReference type="RefSeq" id="YP_010669090.1">
    <property type="nucleotide sequence ID" value="NC_070959.1"/>
</dbReference>
<reference evidence="1 2" key="1">
    <citation type="submission" date="2020-03" db="EMBL/GenBank/DDBJ databases">
        <title>The Isolation and Genome Sequence of a Novel Cyanophage S-N03 from the Huanghai Sea, China.</title>
        <authorList>
            <person name="Jiang T."/>
        </authorList>
    </citation>
    <scope>NUCLEOTIDE SEQUENCE [LARGE SCALE GENOMIC DNA]</scope>
</reference>
<dbReference type="Proteomes" id="UP000502617">
    <property type="component" value="Segment"/>
</dbReference>